<protein>
    <submittedName>
        <fullName evidence="2">Uncharacterized protein</fullName>
    </submittedName>
</protein>
<keyword evidence="3" id="KW-1185">Reference proteome</keyword>
<accession>A0A9P6NTV4</accession>
<gene>
    <name evidence="2" type="ORF">CROQUDRAFT_104383</name>
</gene>
<dbReference type="AlphaFoldDB" id="A0A9P6NTV4"/>
<sequence>MGRSVALAVSENDWSGDLSQSKQSRVHVWGASQSRAESRDQIECGGKKSESPGIQFTVKTRASEMPVPTRPPDPPGHLAKRPTISAKSENNSTSASVEPNGTPSNSTQQSKPMTPEEKILALWRHCGQKCNPEGQILIDPMIYDMMDAFLESVRDTNEPIRQLRNQASPNSLATSLASATSVPTLPPPAIMNKSWSTVVATSQAAKQVKALPKPPINAALLTINAKIDETPIQINGASRLPSGDLLIHAYDRIAACWILENRYR</sequence>
<comment type="caution">
    <text evidence="2">The sequence shown here is derived from an EMBL/GenBank/DDBJ whole genome shotgun (WGS) entry which is preliminary data.</text>
</comment>
<proteinExistence type="predicted"/>
<evidence type="ECO:0000313" key="2">
    <source>
        <dbReference type="EMBL" id="KAG0150272.1"/>
    </source>
</evidence>
<feature type="compositionally biased region" description="Basic and acidic residues" evidence="1">
    <location>
        <begin position="36"/>
        <end position="50"/>
    </location>
</feature>
<organism evidence="2 3">
    <name type="scientific">Cronartium quercuum f. sp. fusiforme G11</name>
    <dbReference type="NCBI Taxonomy" id="708437"/>
    <lineage>
        <taxon>Eukaryota</taxon>
        <taxon>Fungi</taxon>
        <taxon>Dikarya</taxon>
        <taxon>Basidiomycota</taxon>
        <taxon>Pucciniomycotina</taxon>
        <taxon>Pucciniomycetes</taxon>
        <taxon>Pucciniales</taxon>
        <taxon>Coleosporiaceae</taxon>
        <taxon>Cronartium</taxon>
    </lineage>
</organism>
<evidence type="ECO:0000256" key="1">
    <source>
        <dbReference type="SAM" id="MobiDB-lite"/>
    </source>
</evidence>
<feature type="compositionally biased region" description="Polar residues" evidence="1">
    <location>
        <begin position="85"/>
        <end position="112"/>
    </location>
</feature>
<dbReference type="Proteomes" id="UP000886653">
    <property type="component" value="Unassembled WGS sequence"/>
</dbReference>
<dbReference type="EMBL" id="MU167220">
    <property type="protein sequence ID" value="KAG0150272.1"/>
    <property type="molecule type" value="Genomic_DNA"/>
</dbReference>
<evidence type="ECO:0000313" key="3">
    <source>
        <dbReference type="Proteomes" id="UP000886653"/>
    </source>
</evidence>
<name>A0A9P6NTV4_9BASI</name>
<reference evidence="2" key="1">
    <citation type="submission" date="2013-11" db="EMBL/GenBank/DDBJ databases">
        <title>Genome sequence of the fusiform rust pathogen reveals effectors for host alternation and coevolution with pine.</title>
        <authorList>
            <consortium name="DOE Joint Genome Institute"/>
            <person name="Smith K."/>
            <person name="Pendleton A."/>
            <person name="Kubisiak T."/>
            <person name="Anderson C."/>
            <person name="Salamov A."/>
            <person name="Aerts A."/>
            <person name="Riley R."/>
            <person name="Clum A."/>
            <person name="Lindquist E."/>
            <person name="Ence D."/>
            <person name="Campbell M."/>
            <person name="Kronenberg Z."/>
            <person name="Feau N."/>
            <person name="Dhillon B."/>
            <person name="Hamelin R."/>
            <person name="Burleigh J."/>
            <person name="Smith J."/>
            <person name="Yandell M."/>
            <person name="Nelson C."/>
            <person name="Grigoriev I."/>
            <person name="Davis J."/>
        </authorList>
    </citation>
    <scope>NUCLEOTIDE SEQUENCE</scope>
    <source>
        <strain evidence="2">G11</strain>
    </source>
</reference>
<feature type="region of interest" description="Disordered" evidence="1">
    <location>
        <begin position="1"/>
        <end position="114"/>
    </location>
</feature>